<sequence length="167" mass="19589">KRNSWSDGALRLETLYIGAPQSALRIRIYDKAREQGQEGNWWRVEAQMRGEWVKSINGEFRDEKGGNFNIKPFLMDPFEGLSIKVPDLQKDGVTLQEKALIHYLVTFPESWNELSKPSRLKYKKILARMESNEEIDLSKLFAKKRNDIMYDVQKWLRIAKKNDVIQA</sequence>
<feature type="non-terminal residue" evidence="1">
    <location>
        <position position="1"/>
    </location>
</feature>
<keyword evidence="1" id="KW-0396">Initiation factor</keyword>
<dbReference type="GO" id="GO:0003743">
    <property type="term" value="F:translation initiation factor activity"/>
    <property type="evidence" value="ECO:0007669"/>
    <property type="project" value="UniProtKB-KW"/>
</dbReference>
<dbReference type="EMBL" id="JBHTBS010000092">
    <property type="protein sequence ID" value="MFC7339750.1"/>
    <property type="molecule type" value="Genomic_DNA"/>
</dbReference>
<name>A0ABW2LF26_9BACT</name>
<accession>A0ABW2LF26</accession>
<proteinExistence type="predicted"/>
<keyword evidence="1" id="KW-0648">Protein biosynthesis</keyword>
<organism evidence="1 2">
    <name type="scientific">Haloferula chungangensis</name>
    <dbReference type="NCBI Taxonomy" id="1048331"/>
    <lineage>
        <taxon>Bacteria</taxon>
        <taxon>Pseudomonadati</taxon>
        <taxon>Verrucomicrobiota</taxon>
        <taxon>Verrucomicrobiia</taxon>
        <taxon>Verrucomicrobiales</taxon>
        <taxon>Verrucomicrobiaceae</taxon>
        <taxon>Haloferula</taxon>
    </lineage>
</organism>
<dbReference type="Proteomes" id="UP001596472">
    <property type="component" value="Unassembled WGS sequence"/>
</dbReference>
<dbReference type="RefSeq" id="WP_379717131.1">
    <property type="nucleotide sequence ID" value="NZ_JBHTBS010000092.1"/>
</dbReference>
<gene>
    <name evidence="1" type="ORF">ACFQY0_21380</name>
</gene>
<evidence type="ECO:0000313" key="1">
    <source>
        <dbReference type="EMBL" id="MFC7339750.1"/>
    </source>
</evidence>
<evidence type="ECO:0000313" key="2">
    <source>
        <dbReference type="Proteomes" id="UP001596472"/>
    </source>
</evidence>
<comment type="caution">
    <text evidence="1">The sequence shown here is derived from an EMBL/GenBank/DDBJ whole genome shotgun (WGS) entry which is preliminary data.</text>
</comment>
<reference evidence="2" key="1">
    <citation type="journal article" date="2019" name="Int. J. Syst. Evol. Microbiol.">
        <title>The Global Catalogue of Microorganisms (GCM) 10K type strain sequencing project: providing services to taxonomists for standard genome sequencing and annotation.</title>
        <authorList>
            <consortium name="The Broad Institute Genomics Platform"/>
            <consortium name="The Broad Institute Genome Sequencing Center for Infectious Disease"/>
            <person name="Wu L."/>
            <person name="Ma J."/>
        </authorList>
    </citation>
    <scope>NUCLEOTIDE SEQUENCE [LARGE SCALE GENOMIC DNA]</scope>
    <source>
        <strain evidence="2">CGMCC 4.1467</strain>
    </source>
</reference>
<keyword evidence="2" id="KW-1185">Reference proteome</keyword>
<protein>
    <submittedName>
        <fullName evidence="1">Replication initiation factor domain-containing protein</fullName>
    </submittedName>
</protein>